<dbReference type="InterPro" id="IPR023754">
    <property type="entry name" value="HemeA_Synthase_type2"/>
</dbReference>
<proteinExistence type="predicted"/>
<organism evidence="13">
    <name type="scientific">Lynceus sp. MCZ IZ 141354</name>
    <dbReference type="NCBI Taxonomy" id="1930659"/>
    <lineage>
        <taxon>Eukaryota</taxon>
        <taxon>Metazoa</taxon>
        <taxon>Ecdysozoa</taxon>
        <taxon>Arthropoda</taxon>
        <taxon>Crustacea</taxon>
        <taxon>Branchiopoda</taxon>
        <taxon>Diplostraca</taxon>
        <taxon>Laevicaudata</taxon>
        <taxon>Lynceidae</taxon>
        <taxon>Lynceus</taxon>
    </lineage>
</organism>
<accession>A0A9N6WR35</accession>
<feature type="transmembrane region" description="Helical" evidence="12">
    <location>
        <begin position="69"/>
        <end position="87"/>
    </location>
</feature>
<evidence type="ECO:0000256" key="7">
    <source>
        <dbReference type="ARBA" id="ARBA00023004"/>
    </source>
</evidence>
<keyword evidence="7" id="KW-0408">Iron</keyword>
<keyword evidence="5 12" id="KW-1133">Transmembrane helix</keyword>
<dbReference type="PANTHER" id="PTHR23289:SF2">
    <property type="entry name" value="CYTOCHROME C OXIDASE ASSEMBLY PROTEIN COX15 HOMOLOG"/>
    <property type="match status" value="1"/>
</dbReference>
<dbReference type="InterPro" id="IPR003780">
    <property type="entry name" value="COX15/CtaA_fam"/>
</dbReference>
<sequence>MLGGITRLTESGLSMVHWKLLGEKRPRTQSEWEEEFEKYKQFPEYKMLKHQISLEEFKFIFLMEYAHRTWGRFIGAAFFIPATVMWSKGYFNKVMKVRVGAMGALLAFQGLLGWYMVKSGLEAERFQKQSDVPRVSQYRLAAHLSSAFVLYSLFLWSSLELLLPAITPSSVIKNQVVFRRWAHGAKGLIFLTAVSGAFVAGLDAGLLYNSYPKMADRWIPEDILVHKPTWKNFLENPTTVQFDHRTLGNTTVLLASTVWLLSRRTSGLPKRAYWACNAMAAMAWAQAGLGISTLLFYVPTELAATHQSGSLLLLSLAIWLTHELRHVKMAKHLVK</sequence>
<evidence type="ECO:0000313" key="13">
    <source>
        <dbReference type="EMBL" id="CAG4645480.1"/>
    </source>
</evidence>
<comment type="catalytic activity">
    <reaction evidence="11">
        <text>Fe(II)-heme o + 2 A + H2O = Fe(II)-heme a + 2 AH2</text>
        <dbReference type="Rhea" id="RHEA:63388"/>
        <dbReference type="ChEBI" id="CHEBI:13193"/>
        <dbReference type="ChEBI" id="CHEBI:15377"/>
        <dbReference type="ChEBI" id="CHEBI:17499"/>
        <dbReference type="ChEBI" id="CHEBI:60530"/>
        <dbReference type="ChEBI" id="CHEBI:61715"/>
        <dbReference type="EC" id="1.17.99.9"/>
    </reaction>
    <physiologicalReaction direction="left-to-right" evidence="11">
        <dbReference type="Rhea" id="RHEA:63389"/>
    </physiologicalReaction>
</comment>
<evidence type="ECO:0000256" key="11">
    <source>
        <dbReference type="ARBA" id="ARBA00048044"/>
    </source>
</evidence>
<reference evidence="13" key="1">
    <citation type="submission" date="2021-04" db="EMBL/GenBank/DDBJ databases">
        <authorList>
            <person name="Cornetti L."/>
        </authorList>
    </citation>
    <scope>NUCLEOTIDE SEQUENCE</scope>
</reference>
<evidence type="ECO:0000256" key="1">
    <source>
        <dbReference type="ARBA" id="ARBA00001970"/>
    </source>
</evidence>
<feature type="transmembrane region" description="Helical" evidence="12">
    <location>
        <begin position="188"/>
        <end position="208"/>
    </location>
</feature>
<dbReference type="GO" id="GO:0120547">
    <property type="term" value="F:heme A synthase activity"/>
    <property type="evidence" value="ECO:0007669"/>
    <property type="project" value="UniProtKB-EC"/>
</dbReference>
<evidence type="ECO:0000256" key="5">
    <source>
        <dbReference type="ARBA" id="ARBA00022989"/>
    </source>
</evidence>
<comment type="cofactor">
    <cofactor evidence="1">
        <name>heme b</name>
        <dbReference type="ChEBI" id="CHEBI:60344"/>
    </cofactor>
</comment>
<evidence type="ECO:0000256" key="10">
    <source>
        <dbReference type="ARBA" id="ARBA00044501"/>
    </source>
</evidence>
<dbReference type="PANTHER" id="PTHR23289">
    <property type="entry name" value="CYTOCHROME C OXIDASE ASSEMBLY PROTEIN COX15"/>
    <property type="match status" value="1"/>
</dbReference>
<evidence type="ECO:0000256" key="4">
    <source>
        <dbReference type="ARBA" id="ARBA00022723"/>
    </source>
</evidence>
<dbReference type="Pfam" id="PF02628">
    <property type="entry name" value="COX15-CtaA"/>
    <property type="match status" value="1"/>
</dbReference>
<comment type="subcellular location">
    <subcellularLocation>
        <location evidence="2">Membrane</location>
        <topology evidence="2">Multi-pass membrane protein</topology>
    </subcellularLocation>
</comment>
<evidence type="ECO:0000256" key="3">
    <source>
        <dbReference type="ARBA" id="ARBA00022692"/>
    </source>
</evidence>
<feature type="transmembrane region" description="Helical" evidence="12">
    <location>
        <begin position="138"/>
        <end position="159"/>
    </location>
</feature>
<evidence type="ECO:0000256" key="2">
    <source>
        <dbReference type="ARBA" id="ARBA00004141"/>
    </source>
</evidence>
<evidence type="ECO:0000256" key="6">
    <source>
        <dbReference type="ARBA" id="ARBA00023002"/>
    </source>
</evidence>
<name>A0A9N6WR35_9CRUS</name>
<keyword evidence="6" id="KW-0560">Oxidoreductase</keyword>
<dbReference type="AlphaFoldDB" id="A0A9N6WR35"/>
<feature type="transmembrane region" description="Helical" evidence="12">
    <location>
        <begin position="272"/>
        <end position="298"/>
    </location>
</feature>
<comment type="pathway">
    <text evidence="10">Porphyrin-containing compound metabolism; heme A biosynthesis; heme A from heme O: step 1/1.</text>
</comment>
<dbReference type="GO" id="GO:0005743">
    <property type="term" value="C:mitochondrial inner membrane"/>
    <property type="evidence" value="ECO:0007669"/>
    <property type="project" value="TreeGrafter"/>
</dbReference>
<keyword evidence="3 12" id="KW-0812">Transmembrane</keyword>
<keyword evidence="8" id="KW-0350">Heme biosynthesis</keyword>
<dbReference type="GO" id="GO:0046872">
    <property type="term" value="F:metal ion binding"/>
    <property type="evidence" value="ECO:0007669"/>
    <property type="project" value="UniProtKB-KW"/>
</dbReference>
<dbReference type="GO" id="GO:0016653">
    <property type="term" value="F:oxidoreductase activity, acting on NAD(P)H, heme protein as acceptor"/>
    <property type="evidence" value="ECO:0007669"/>
    <property type="project" value="TreeGrafter"/>
</dbReference>
<feature type="transmembrane region" description="Helical" evidence="12">
    <location>
        <begin position="99"/>
        <end position="117"/>
    </location>
</feature>
<evidence type="ECO:0000256" key="12">
    <source>
        <dbReference type="SAM" id="Phobius"/>
    </source>
</evidence>
<gene>
    <name evidence="13" type="primary">EOG090X04TT</name>
</gene>
<evidence type="ECO:0000256" key="8">
    <source>
        <dbReference type="ARBA" id="ARBA00023133"/>
    </source>
</evidence>
<dbReference type="GO" id="GO:0006784">
    <property type="term" value="P:heme A biosynthetic process"/>
    <property type="evidence" value="ECO:0007669"/>
    <property type="project" value="InterPro"/>
</dbReference>
<protein>
    <submittedName>
        <fullName evidence="13">EOG090X04TT</fullName>
    </submittedName>
</protein>
<evidence type="ECO:0000256" key="9">
    <source>
        <dbReference type="ARBA" id="ARBA00023136"/>
    </source>
</evidence>
<keyword evidence="9 12" id="KW-0472">Membrane</keyword>
<keyword evidence="4" id="KW-0479">Metal-binding</keyword>
<dbReference type="EMBL" id="OC988825">
    <property type="protein sequence ID" value="CAG4645480.1"/>
    <property type="molecule type" value="Genomic_DNA"/>
</dbReference>